<sequence length="722" mass="80906">MSLLPSISNTDPIYASDDKNYVFENAIDLPLETLINHVLPFPQEISGESVKVPGTATKGYSEIYRNAATPNGLKTSLVKGLDTFHAIFESAAKRYADDPCLAYHEYDYENSQHLERYVTIPYKTVHQRKNNFAAGLFFLLKSNIFKDPTLESHQKIDNHSKKYSNYDSDELSFIVTFYSGNRVEWIISDLACSSNSVTSTALYDTLGPEASKYILETTESPVIICSKDHVRSLVELKNANRTTLSSLIMIISMDPLTKKDEELIEFAEAANIKLYDFTQVEGTGAIFPHQECPPTANTVFTITFTSGTTGANPKGVLLPQVSCACGTLAYKCLMPFHKGTREFSFLPLAHIYERNIYTAMLSFGGVIAFPRLGGTLLTLIQDLKLWKPNFLANVPRIFTKMEAGLKAALDVSPQKPKSGTQFDKQLSWKLKNSIGFDDIDFCFTGSAPISEETIKFMKSSLGIGFGQGYGSSESFGGILISLPFKESSVGTCGVVVPTIEARIRELPEMGYLLTDANGPRGELEIRGPQVFTKYFKNEAETKKSMDKDGWFSTGDVAEVSAVGGYFKIVDRVKNFYKMAQGEYISPERIEGLYLSKFPYVTQLFVHGDSTESYLVGVAGLDPSTIGQYIKHRFNQTVDDPLEFFKYAKNRRVLILDMNKSIGKKLQGFEKLHNIFVDFDPLKLERQVVTPTMKIRRPIATKFFRKEINDMYHEGSIIKDYNL</sequence>
<dbReference type="PANTHER" id="PTHR43272">
    <property type="entry name" value="LONG-CHAIN-FATTY-ACID--COA LIGASE"/>
    <property type="match status" value="1"/>
</dbReference>
<protein>
    <submittedName>
        <fullName evidence="4">Putative long chain fatty acyl-CoA synthetase</fullName>
    </submittedName>
</protein>
<keyword evidence="1" id="KW-0547">Nucleotide-binding</keyword>
<dbReference type="AlphaFoldDB" id="M3JS43"/>
<feature type="domain" description="AMP-dependent synthetase/ligase" evidence="3">
    <location>
        <begin position="175"/>
        <end position="535"/>
    </location>
</feature>
<dbReference type="SUPFAM" id="SSF56801">
    <property type="entry name" value="Acetyl-CoA synthetase-like"/>
    <property type="match status" value="1"/>
</dbReference>
<dbReference type="Pfam" id="PF00501">
    <property type="entry name" value="AMP-binding"/>
    <property type="match status" value="1"/>
</dbReference>
<name>M3JS43_CANMX</name>
<dbReference type="Gene3D" id="3.40.50.12780">
    <property type="entry name" value="N-terminal domain of ligase-like"/>
    <property type="match status" value="1"/>
</dbReference>
<evidence type="ECO:0000313" key="5">
    <source>
        <dbReference type="Proteomes" id="UP000011777"/>
    </source>
</evidence>
<dbReference type="GO" id="GO:0005783">
    <property type="term" value="C:endoplasmic reticulum"/>
    <property type="evidence" value="ECO:0007669"/>
    <property type="project" value="TreeGrafter"/>
</dbReference>
<reference evidence="4 5" key="1">
    <citation type="submission" date="2013-02" db="EMBL/GenBank/DDBJ databases">
        <title>Genome sequence of Candida maltosa Xu316, a potential industrial strain for xylitol and ethanol production.</title>
        <authorList>
            <person name="Yu J."/>
            <person name="Wang Q."/>
            <person name="Geng X."/>
            <person name="Bao W."/>
            <person name="He P."/>
            <person name="Cai J."/>
        </authorList>
    </citation>
    <scope>NUCLEOTIDE SEQUENCE [LARGE SCALE GENOMIC DNA]</scope>
    <source>
        <strain evidence="5">Xu316</strain>
    </source>
</reference>
<accession>M3JS43</accession>
<keyword evidence="2" id="KW-0067">ATP-binding</keyword>
<evidence type="ECO:0000256" key="2">
    <source>
        <dbReference type="ARBA" id="ARBA00022840"/>
    </source>
</evidence>
<dbReference type="HOGENOM" id="CLU_000022_45_4_1"/>
<dbReference type="InterPro" id="IPR042099">
    <property type="entry name" value="ANL_N_sf"/>
</dbReference>
<dbReference type="PANTHER" id="PTHR43272:SF33">
    <property type="entry name" value="AMP-BINDING DOMAIN-CONTAINING PROTEIN-RELATED"/>
    <property type="match status" value="1"/>
</dbReference>
<dbReference type="Proteomes" id="UP000011777">
    <property type="component" value="Unassembled WGS sequence"/>
</dbReference>
<evidence type="ECO:0000259" key="3">
    <source>
        <dbReference type="Pfam" id="PF00501"/>
    </source>
</evidence>
<evidence type="ECO:0000313" key="4">
    <source>
        <dbReference type="EMBL" id="EMG45585.1"/>
    </source>
</evidence>
<dbReference type="GO" id="GO:0005524">
    <property type="term" value="F:ATP binding"/>
    <property type="evidence" value="ECO:0007669"/>
    <property type="project" value="UniProtKB-KW"/>
</dbReference>
<dbReference type="EMBL" id="AOGT01002422">
    <property type="protein sequence ID" value="EMG45585.1"/>
    <property type="molecule type" value="Genomic_DNA"/>
</dbReference>
<gene>
    <name evidence="4" type="ORF">G210_4223</name>
</gene>
<organism evidence="4 5">
    <name type="scientific">Candida maltosa (strain Xu316)</name>
    <name type="common">Yeast</name>
    <dbReference type="NCBI Taxonomy" id="1245528"/>
    <lineage>
        <taxon>Eukaryota</taxon>
        <taxon>Fungi</taxon>
        <taxon>Dikarya</taxon>
        <taxon>Ascomycota</taxon>
        <taxon>Saccharomycotina</taxon>
        <taxon>Pichiomycetes</taxon>
        <taxon>Debaryomycetaceae</taxon>
        <taxon>Candida/Lodderomyces clade</taxon>
        <taxon>Candida</taxon>
    </lineage>
</organism>
<dbReference type="eggNOG" id="KOG1256">
    <property type="taxonomic scope" value="Eukaryota"/>
</dbReference>
<dbReference type="OrthoDB" id="1700726at2759"/>
<proteinExistence type="predicted"/>
<evidence type="ECO:0000256" key="1">
    <source>
        <dbReference type="ARBA" id="ARBA00022741"/>
    </source>
</evidence>
<dbReference type="OMA" id="YLEPISF"/>
<comment type="caution">
    <text evidence="4">The sequence shown here is derived from an EMBL/GenBank/DDBJ whole genome shotgun (WGS) entry which is preliminary data.</text>
</comment>
<dbReference type="GO" id="GO:0016020">
    <property type="term" value="C:membrane"/>
    <property type="evidence" value="ECO:0007669"/>
    <property type="project" value="TreeGrafter"/>
</dbReference>
<keyword evidence="5" id="KW-1185">Reference proteome</keyword>
<dbReference type="STRING" id="1245528.M3JS43"/>
<dbReference type="InterPro" id="IPR000873">
    <property type="entry name" value="AMP-dep_synth/lig_dom"/>
</dbReference>
<dbReference type="GO" id="GO:0004467">
    <property type="term" value="F:long-chain fatty acid-CoA ligase activity"/>
    <property type="evidence" value="ECO:0007669"/>
    <property type="project" value="TreeGrafter"/>
</dbReference>